<evidence type="ECO:0000313" key="4">
    <source>
        <dbReference type="EMBL" id="KAG9240316.1"/>
    </source>
</evidence>
<dbReference type="InterPro" id="IPR001878">
    <property type="entry name" value="Znf_CCHC"/>
</dbReference>
<reference evidence="4" key="1">
    <citation type="journal article" date="2021" name="IMA Fungus">
        <title>Genomic characterization of three marine fungi, including Emericellopsis atlantica sp. nov. with signatures of a generalist lifestyle and marine biomass degradation.</title>
        <authorList>
            <person name="Hagestad O.C."/>
            <person name="Hou L."/>
            <person name="Andersen J.H."/>
            <person name="Hansen E.H."/>
            <person name="Altermark B."/>
            <person name="Li C."/>
            <person name="Kuhnert E."/>
            <person name="Cox R.J."/>
            <person name="Crous P.W."/>
            <person name="Spatafora J.W."/>
            <person name="Lail K."/>
            <person name="Amirebrahimi M."/>
            <person name="Lipzen A."/>
            <person name="Pangilinan J."/>
            <person name="Andreopoulos W."/>
            <person name="Hayes R.D."/>
            <person name="Ng V."/>
            <person name="Grigoriev I.V."/>
            <person name="Jackson S.A."/>
            <person name="Sutton T.D.S."/>
            <person name="Dobson A.D.W."/>
            <person name="Rama T."/>
        </authorList>
    </citation>
    <scope>NUCLEOTIDE SEQUENCE</scope>
    <source>
        <strain evidence="4">TRa3180A</strain>
    </source>
</reference>
<protein>
    <recommendedName>
        <fullName evidence="3">CCHC-type domain-containing protein</fullName>
    </recommendedName>
</protein>
<feature type="compositionally biased region" description="Acidic residues" evidence="2">
    <location>
        <begin position="243"/>
        <end position="254"/>
    </location>
</feature>
<gene>
    <name evidence="4" type="ORF">BJ878DRAFT_430576</name>
</gene>
<keyword evidence="1" id="KW-0862">Zinc</keyword>
<dbReference type="Proteomes" id="UP000887226">
    <property type="component" value="Unassembled WGS sequence"/>
</dbReference>
<dbReference type="OrthoDB" id="3600130at2759"/>
<feature type="compositionally biased region" description="Basic and acidic residues" evidence="2">
    <location>
        <begin position="140"/>
        <end position="155"/>
    </location>
</feature>
<dbReference type="InterPro" id="IPR036875">
    <property type="entry name" value="Znf_CCHC_sf"/>
</dbReference>
<dbReference type="Gene3D" id="4.10.60.10">
    <property type="entry name" value="Zinc finger, CCHC-type"/>
    <property type="match status" value="1"/>
</dbReference>
<comment type="caution">
    <text evidence="4">The sequence shown here is derived from an EMBL/GenBank/DDBJ whole genome shotgun (WGS) entry which is preliminary data.</text>
</comment>
<dbReference type="AlphaFoldDB" id="A0A9P8CCJ2"/>
<organism evidence="4 5">
    <name type="scientific">Calycina marina</name>
    <dbReference type="NCBI Taxonomy" id="1763456"/>
    <lineage>
        <taxon>Eukaryota</taxon>
        <taxon>Fungi</taxon>
        <taxon>Dikarya</taxon>
        <taxon>Ascomycota</taxon>
        <taxon>Pezizomycotina</taxon>
        <taxon>Leotiomycetes</taxon>
        <taxon>Helotiales</taxon>
        <taxon>Pezizellaceae</taxon>
        <taxon>Calycina</taxon>
    </lineage>
</organism>
<keyword evidence="1" id="KW-0479">Metal-binding</keyword>
<feature type="domain" description="CCHC-type" evidence="3">
    <location>
        <begin position="215"/>
        <end position="230"/>
    </location>
</feature>
<dbReference type="GO" id="GO:0003676">
    <property type="term" value="F:nucleic acid binding"/>
    <property type="evidence" value="ECO:0007669"/>
    <property type="project" value="InterPro"/>
</dbReference>
<evidence type="ECO:0000313" key="5">
    <source>
        <dbReference type="Proteomes" id="UP000887226"/>
    </source>
</evidence>
<dbReference type="EMBL" id="MU254490">
    <property type="protein sequence ID" value="KAG9240316.1"/>
    <property type="molecule type" value="Genomic_DNA"/>
</dbReference>
<dbReference type="SMART" id="SM00343">
    <property type="entry name" value="ZnF_C2HC"/>
    <property type="match status" value="1"/>
</dbReference>
<proteinExistence type="predicted"/>
<name>A0A9P8CCJ2_9HELO</name>
<keyword evidence="5" id="KW-1185">Reference proteome</keyword>
<dbReference type="SUPFAM" id="SSF57756">
    <property type="entry name" value="Retrovirus zinc finger-like domains"/>
    <property type="match status" value="1"/>
</dbReference>
<feature type="compositionally biased region" description="Polar residues" evidence="2">
    <location>
        <begin position="231"/>
        <end position="240"/>
    </location>
</feature>
<feature type="region of interest" description="Disordered" evidence="2">
    <location>
        <begin position="222"/>
        <end position="254"/>
    </location>
</feature>
<feature type="compositionally biased region" description="Polar residues" evidence="2">
    <location>
        <begin position="178"/>
        <end position="188"/>
    </location>
</feature>
<dbReference type="GO" id="GO:0008270">
    <property type="term" value="F:zinc ion binding"/>
    <property type="evidence" value="ECO:0007669"/>
    <property type="project" value="UniProtKB-KW"/>
</dbReference>
<accession>A0A9P8CCJ2</accession>
<dbReference type="PROSITE" id="PS50158">
    <property type="entry name" value="ZF_CCHC"/>
    <property type="match status" value="1"/>
</dbReference>
<feature type="region of interest" description="Disordered" evidence="2">
    <location>
        <begin position="140"/>
        <end position="188"/>
    </location>
</feature>
<keyword evidence="1" id="KW-0863">Zinc-finger</keyword>
<evidence type="ECO:0000259" key="3">
    <source>
        <dbReference type="PROSITE" id="PS50158"/>
    </source>
</evidence>
<sequence length="254" mass="29201">MLEELDTYFDTPKKQIRAYYSCTTGRAQELLLPRMDGDNMFVSAEEVIRELDKEFLDYTKKEKARVLYYKLQMQVTESYLAFRKTFRQLAIEGSISKQQWFDDLVTKITPSLRMATMTERMRLNGSYAQLDELLQHIDTEKASIREDPRNRRTTRESTLSTALGRSSALPPGGVLRNISEQSATSSAKRQPYIDFVTTKTVFLRSFTPPASFGNCFTCNKPGHQARDCPQKPNTRNISNMESVELEEDDLSENS</sequence>
<dbReference type="Pfam" id="PF00098">
    <property type="entry name" value="zf-CCHC"/>
    <property type="match status" value="1"/>
</dbReference>
<evidence type="ECO:0000256" key="1">
    <source>
        <dbReference type="PROSITE-ProRule" id="PRU00047"/>
    </source>
</evidence>
<evidence type="ECO:0000256" key="2">
    <source>
        <dbReference type="SAM" id="MobiDB-lite"/>
    </source>
</evidence>